<dbReference type="PANTHER" id="PTHR11138:SF5">
    <property type="entry name" value="METHIONYL-TRNA FORMYLTRANSFERASE, MITOCHONDRIAL"/>
    <property type="match status" value="1"/>
</dbReference>
<dbReference type="InterPro" id="IPR002376">
    <property type="entry name" value="Formyl_transf_N"/>
</dbReference>
<dbReference type="CDD" id="cd08646">
    <property type="entry name" value="FMT_core_Met-tRNA-FMT_N"/>
    <property type="match status" value="1"/>
</dbReference>
<organism evidence="8 9">
    <name type="scientific">Amnibacterium kyonggiense</name>
    <dbReference type="NCBI Taxonomy" id="595671"/>
    <lineage>
        <taxon>Bacteria</taxon>
        <taxon>Bacillati</taxon>
        <taxon>Actinomycetota</taxon>
        <taxon>Actinomycetes</taxon>
        <taxon>Micrococcales</taxon>
        <taxon>Microbacteriaceae</taxon>
        <taxon>Amnibacterium</taxon>
    </lineage>
</organism>
<dbReference type="CDD" id="cd08704">
    <property type="entry name" value="Met_tRNA_FMT_C"/>
    <property type="match status" value="1"/>
</dbReference>
<feature type="binding site" evidence="5">
    <location>
        <begin position="108"/>
        <end position="111"/>
    </location>
    <ligand>
        <name>(6S)-5,6,7,8-tetrahydrofolate</name>
        <dbReference type="ChEBI" id="CHEBI:57453"/>
    </ligand>
</feature>
<dbReference type="RefSeq" id="WP_133766513.1">
    <property type="nucleotide sequence ID" value="NZ_BAAARP010000002.1"/>
</dbReference>
<feature type="domain" description="Formyl transferase N-terminal" evidence="6">
    <location>
        <begin position="1"/>
        <end position="176"/>
    </location>
</feature>
<gene>
    <name evidence="5" type="primary">fmt</name>
    <name evidence="8" type="ORF">CLV52_2386</name>
</gene>
<evidence type="ECO:0000256" key="3">
    <source>
        <dbReference type="ARBA" id="ARBA00022679"/>
    </source>
</evidence>
<dbReference type="Proteomes" id="UP000295344">
    <property type="component" value="Unassembled WGS sequence"/>
</dbReference>
<name>A0A4R7FLY5_9MICO</name>
<dbReference type="InterPro" id="IPR041711">
    <property type="entry name" value="Met-tRNA-FMT_N"/>
</dbReference>
<comment type="catalytic activity">
    <reaction evidence="5">
        <text>L-methionyl-tRNA(fMet) + (6R)-10-formyltetrahydrofolate = N-formyl-L-methionyl-tRNA(fMet) + (6S)-5,6,7,8-tetrahydrofolate + H(+)</text>
        <dbReference type="Rhea" id="RHEA:24380"/>
        <dbReference type="Rhea" id="RHEA-COMP:9952"/>
        <dbReference type="Rhea" id="RHEA-COMP:9953"/>
        <dbReference type="ChEBI" id="CHEBI:15378"/>
        <dbReference type="ChEBI" id="CHEBI:57453"/>
        <dbReference type="ChEBI" id="CHEBI:78530"/>
        <dbReference type="ChEBI" id="CHEBI:78844"/>
        <dbReference type="ChEBI" id="CHEBI:195366"/>
        <dbReference type="EC" id="2.1.2.9"/>
    </reaction>
</comment>
<dbReference type="GO" id="GO:0004479">
    <property type="term" value="F:methionyl-tRNA formyltransferase activity"/>
    <property type="evidence" value="ECO:0007669"/>
    <property type="project" value="UniProtKB-UniRule"/>
</dbReference>
<evidence type="ECO:0000259" key="6">
    <source>
        <dbReference type="Pfam" id="PF00551"/>
    </source>
</evidence>
<dbReference type="NCBIfam" id="TIGR00460">
    <property type="entry name" value="fmt"/>
    <property type="match status" value="1"/>
</dbReference>
<dbReference type="SUPFAM" id="SSF50486">
    <property type="entry name" value="FMT C-terminal domain-like"/>
    <property type="match status" value="1"/>
</dbReference>
<dbReference type="InterPro" id="IPR044135">
    <property type="entry name" value="Met-tRNA-FMT_C"/>
</dbReference>
<comment type="caution">
    <text evidence="8">The sequence shown here is derived from an EMBL/GenBank/DDBJ whole genome shotgun (WGS) entry which is preliminary data.</text>
</comment>
<dbReference type="PANTHER" id="PTHR11138">
    <property type="entry name" value="METHIONYL-TRNA FORMYLTRANSFERASE"/>
    <property type="match status" value="1"/>
</dbReference>
<dbReference type="InterPro" id="IPR005793">
    <property type="entry name" value="Formyl_trans_C"/>
</dbReference>
<dbReference type="EMBL" id="SOAM01000002">
    <property type="protein sequence ID" value="TDS77440.1"/>
    <property type="molecule type" value="Genomic_DNA"/>
</dbReference>
<evidence type="ECO:0000259" key="7">
    <source>
        <dbReference type="Pfam" id="PF02911"/>
    </source>
</evidence>
<dbReference type="OrthoDB" id="9802815at2"/>
<evidence type="ECO:0000313" key="9">
    <source>
        <dbReference type="Proteomes" id="UP000295344"/>
    </source>
</evidence>
<dbReference type="SUPFAM" id="SSF53328">
    <property type="entry name" value="Formyltransferase"/>
    <property type="match status" value="1"/>
</dbReference>
<dbReference type="InterPro" id="IPR005794">
    <property type="entry name" value="Fmt"/>
</dbReference>
<comment type="function">
    <text evidence="5">Attaches a formyl group to the free amino group of methionyl-tRNA(fMet). The formyl group appears to play a dual role in the initiator identity of N-formylmethionyl-tRNA by promoting its recognition by IF2 and preventing the misappropriation of this tRNA by the elongation apparatus.</text>
</comment>
<keyword evidence="3 5" id="KW-0808">Transferase</keyword>
<dbReference type="InterPro" id="IPR011034">
    <property type="entry name" value="Formyl_transferase-like_C_sf"/>
</dbReference>
<dbReference type="InterPro" id="IPR036477">
    <property type="entry name" value="Formyl_transf_N_sf"/>
</dbReference>
<keyword evidence="9" id="KW-1185">Reference proteome</keyword>
<dbReference type="HAMAP" id="MF_00182">
    <property type="entry name" value="Formyl_trans"/>
    <property type="match status" value="1"/>
</dbReference>
<dbReference type="Pfam" id="PF00551">
    <property type="entry name" value="Formyl_trans_N"/>
    <property type="match status" value="1"/>
</dbReference>
<evidence type="ECO:0000256" key="1">
    <source>
        <dbReference type="ARBA" id="ARBA00010699"/>
    </source>
</evidence>
<evidence type="ECO:0000256" key="2">
    <source>
        <dbReference type="ARBA" id="ARBA00012261"/>
    </source>
</evidence>
<protein>
    <recommendedName>
        <fullName evidence="2 5">Methionyl-tRNA formyltransferase</fullName>
        <ecNumber evidence="2 5">2.1.2.9</ecNumber>
    </recommendedName>
</protein>
<reference evidence="8 9" key="1">
    <citation type="submission" date="2019-03" db="EMBL/GenBank/DDBJ databases">
        <title>Genomic Encyclopedia of Archaeal and Bacterial Type Strains, Phase II (KMG-II): from individual species to whole genera.</title>
        <authorList>
            <person name="Goeker M."/>
        </authorList>
    </citation>
    <scope>NUCLEOTIDE SEQUENCE [LARGE SCALE GENOMIC DNA]</scope>
    <source>
        <strain evidence="8 9">DSM 24782</strain>
    </source>
</reference>
<evidence type="ECO:0000256" key="4">
    <source>
        <dbReference type="ARBA" id="ARBA00022917"/>
    </source>
</evidence>
<evidence type="ECO:0000256" key="5">
    <source>
        <dbReference type="HAMAP-Rule" id="MF_00182"/>
    </source>
</evidence>
<feature type="domain" description="Formyl transferase C-terminal" evidence="7">
    <location>
        <begin position="205"/>
        <end position="297"/>
    </location>
</feature>
<dbReference type="GO" id="GO:0005829">
    <property type="term" value="C:cytosol"/>
    <property type="evidence" value="ECO:0007669"/>
    <property type="project" value="TreeGrafter"/>
</dbReference>
<sequence length="304" mass="31679">MRIIFAGTPEAAVPSLEALAASAHEVVRVVTRPPAPLGRKRVLTPSPVEARAVELGLPVLRASRLREDETAELVALDADLAVVVAYGGLVREPLLSAPRLGWVNLHFSLLPRWRGAAPVQRAVIAGDRETGVEVFRLEAGLDTGPVLASETVAIGALETAGHLLARLAPIGARVLAGAVDRLADGTAVAVPQEGEPTLAPKLVLDDGRLDWTRPAERVFARLRGVTPEPGAWTTVGDRRLKVLEAAPARDAGAIAPGAVAADGRRVLVGCGDGALELLRVQPEGRAAMPADTWLRGAGAAVVLT</sequence>
<comment type="similarity">
    <text evidence="1 5">Belongs to the Fmt family.</text>
</comment>
<dbReference type="AlphaFoldDB" id="A0A4R7FLY5"/>
<dbReference type="Gene3D" id="3.40.50.12230">
    <property type="match status" value="1"/>
</dbReference>
<evidence type="ECO:0000313" key="8">
    <source>
        <dbReference type="EMBL" id="TDS77440.1"/>
    </source>
</evidence>
<proteinExistence type="inferred from homology"/>
<dbReference type="EC" id="2.1.2.9" evidence="2 5"/>
<accession>A0A4R7FLY5</accession>
<keyword evidence="4 5" id="KW-0648">Protein biosynthesis</keyword>
<dbReference type="Pfam" id="PF02911">
    <property type="entry name" value="Formyl_trans_C"/>
    <property type="match status" value="1"/>
</dbReference>